<dbReference type="Proteomes" id="UP001271007">
    <property type="component" value="Unassembled WGS sequence"/>
</dbReference>
<protein>
    <submittedName>
        <fullName evidence="1">Uncharacterized protein</fullName>
    </submittedName>
</protein>
<dbReference type="SUPFAM" id="SSF53098">
    <property type="entry name" value="Ribonuclease H-like"/>
    <property type="match status" value="1"/>
</dbReference>
<comment type="caution">
    <text evidence="1">The sequence shown here is derived from an EMBL/GenBank/DDBJ whole genome shotgun (WGS) entry which is preliminary data.</text>
</comment>
<name>A0AAJ0GER1_9PEZI</name>
<accession>A0AAJ0GER1</accession>
<sequence length="238" mass="26525">MAAHNHKMAKIITYAPLGQAQVQGDQALNEPPFCHGEETDNSPTRRELGLGAVPRNLAAAPAGHYTTHSFVHKKRGGCSRTEEVYLVDILGVRRRRPATLANAMTVGLPSIKRHLTKRLLNQSFEGSHNAGNDALATAKVFLALMQMAYERGVQMRPVADVVLVICDTVWVLGDKPKAKRVTEVGVTSFDSRTLLIHVPILRYRPDEMVRLFRPEHLVNKEFQDYFNPGFFKSDGDRG</sequence>
<gene>
    <name evidence="1" type="ORF">LTR09_003325</name>
</gene>
<organism evidence="1 2">
    <name type="scientific">Extremus antarcticus</name>
    <dbReference type="NCBI Taxonomy" id="702011"/>
    <lineage>
        <taxon>Eukaryota</taxon>
        <taxon>Fungi</taxon>
        <taxon>Dikarya</taxon>
        <taxon>Ascomycota</taxon>
        <taxon>Pezizomycotina</taxon>
        <taxon>Dothideomycetes</taxon>
        <taxon>Dothideomycetidae</taxon>
        <taxon>Mycosphaerellales</taxon>
        <taxon>Extremaceae</taxon>
        <taxon>Extremus</taxon>
    </lineage>
</organism>
<dbReference type="AlphaFoldDB" id="A0AAJ0GER1"/>
<dbReference type="EMBL" id="JAWDJX010000007">
    <property type="protein sequence ID" value="KAK3056089.1"/>
    <property type="molecule type" value="Genomic_DNA"/>
</dbReference>
<proteinExistence type="predicted"/>
<evidence type="ECO:0000313" key="2">
    <source>
        <dbReference type="Proteomes" id="UP001271007"/>
    </source>
</evidence>
<reference evidence="1" key="1">
    <citation type="submission" date="2023-04" db="EMBL/GenBank/DDBJ databases">
        <title>Black Yeasts Isolated from many extreme environments.</title>
        <authorList>
            <person name="Coleine C."/>
            <person name="Stajich J.E."/>
            <person name="Selbmann L."/>
        </authorList>
    </citation>
    <scope>NUCLEOTIDE SEQUENCE</scope>
    <source>
        <strain evidence="1">CCFEE 5312</strain>
    </source>
</reference>
<dbReference type="InterPro" id="IPR012337">
    <property type="entry name" value="RNaseH-like_sf"/>
</dbReference>
<dbReference type="Gene3D" id="1.20.5.140">
    <property type="match status" value="1"/>
</dbReference>
<evidence type="ECO:0000313" key="1">
    <source>
        <dbReference type="EMBL" id="KAK3056089.1"/>
    </source>
</evidence>
<keyword evidence="2" id="KW-1185">Reference proteome</keyword>